<reference evidence="1 2" key="1">
    <citation type="submission" date="2014-11" db="EMBL/GenBank/DDBJ databases">
        <title>Genetic blueprint of the zoonotic pathogen Toxocara canis.</title>
        <authorList>
            <person name="Zhu X.-Q."/>
            <person name="Korhonen P.K."/>
            <person name="Cai H."/>
            <person name="Young N.D."/>
            <person name="Nejsum P."/>
            <person name="von Samson-Himmelstjerna G."/>
            <person name="Boag P.R."/>
            <person name="Tan P."/>
            <person name="Li Q."/>
            <person name="Min J."/>
            <person name="Yang Y."/>
            <person name="Wang X."/>
            <person name="Fang X."/>
            <person name="Hall R.S."/>
            <person name="Hofmann A."/>
            <person name="Sternberg P.W."/>
            <person name="Jex A.R."/>
            <person name="Gasser R.B."/>
        </authorList>
    </citation>
    <scope>NUCLEOTIDE SEQUENCE [LARGE SCALE GENOMIC DNA]</scope>
    <source>
        <strain evidence="1">PN_DK_2014</strain>
    </source>
</reference>
<dbReference type="Proteomes" id="UP000031036">
    <property type="component" value="Unassembled WGS sequence"/>
</dbReference>
<accession>A0A0B2UPR2</accession>
<protein>
    <submittedName>
        <fullName evidence="1">Uncharacterized protein</fullName>
    </submittedName>
</protein>
<gene>
    <name evidence="1" type="ORF">Tcan_10596</name>
</gene>
<keyword evidence="2" id="KW-1185">Reference proteome</keyword>
<evidence type="ECO:0000313" key="1">
    <source>
        <dbReference type="EMBL" id="KHN72981.1"/>
    </source>
</evidence>
<proteinExistence type="predicted"/>
<dbReference type="AlphaFoldDB" id="A0A0B2UPR2"/>
<organism evidence="1 2">
    <name type="scientific">Toxocara canis</name>
    <name type="common">Canine roundworm</name>
    <dbReference type="NCBI Taxonomy" id="6265"/>
    <lineage>
        <taxon>Eukaryota</taxon>
        <taxon>Metazoa</taxon>
        <taxon>Ecdysozoa</taxon>
        <taxon>Nematoda</taxon>
        <taxon>Chromadorea</taxon>
        <taxon>Rhabditida</taxon>
        <taxon>Spirurina</taxon>
        <taxon>Ascaridomorpha</taxon>
        <taxon>Ascaridoidea</taxon>
        <taxon>Toxocaridae</taxon>
        <taxon>Toxocara</taxon>
    </lineage>
</organism>
<name>A0A0B2UPR2_TOXCA</name>
<comment type="caution">
    <text evidence="1">The sequence shown here is derived from an EMBL/GenBank/DDBJ whole genome shotgun (WGS) entry which is preliminary data.</text>
</comment>
<evidence type="ECO:0000313" key="2">
    <source>
        <dbReference type="Proteomes" id="UP000031036"/>
    </source>
</evidence>
<sequence>ENTARSTAFTRNNRLSCSLSGYPSPDSHGRMGTEAVEHSSMSVSIKDMRQFEESQLEICGTACYPGSLVVMLIFTVLNSLAVSVFTCKAVSVFSSQYFCKGNHRGLQRKRVEIRISEHSTVPNGMSLCYTTVNKITPAVHMTIFLKNERFAYGRANVREVGTEHLSYSKALFRRMRSLAQCSSNDSKQRNANVPRIGVLAMSEAVTCVDCSQVLTICDPGLLTAITG</sequence>
<dbReference type="EMBL" id="JPKZ01003183">
    <property type="protein sequence ID" value="KHN72981.1"/>
    <property type="molecule type" value="Genomic_DNA"/>
</dbReference>
<feature type="non-terminal residue" evidence="1">
    <location>
        <position position="1"/>
    </location>
</feature>